<feature type="non-terminal residue" evidence="1">
    <location>
        <position position="1"/>
    </location>
</feature>
<accession>A0A0G0PJ41</accession>
<name>A0A0G0PJ41_9BACT</name>
<dbReference type="EMBL" id="LBVO01000028">
    <property type="protein sequence ID" value="KKQ89356.1"/>
    <property type="molecule type" value="Genomic_DNA"/>
</dbReference>
<protein>
    <submittedName>
        <fullName evidence="1">Uncharacterized protein</fullName>
    </submittedName>
</protein>
<evidence type="ECO:0000313" key="1">
    <source>
        <dbReference type="EMBL" id="KKQ89356.1"/>
    </source>
</evidence>
<evidence type="ECO:0000313" key="2">
    <source>
        <dbReference type="Proteomes" id="UP000033934"/>
    </source>
</evidence>
<gene>
    <name evidence="1" type="ORF">UT11_C0028G0016</name>
</gene>
<sequence>DYLGIETMGATASNTEFNGSDSLKPDPNSSSFVDSKKFIENGKTDSNVVQRYKNTVGRYAFMSALGTLNRQTSNTDDLRNLVQGADAQGGGFGGGTTPSNYLGTLNIGETNPNDSNKSDAIPVLYSAILTNLNNDKDLTGGQLTPEAVTYRQSFLPDTEFNKLKDLSNPSIFKNAYTRMPDNSQPRDTPLGIIYIDSTERNDTTPNNAKIKQAVNDLMLALLGDPTDSDSSNDGGIVQLINHASELAHKGVAGVGYPADIGEPIDMSDPSKINPDRLKIVQALDALKEKTYMYVDAVVQAQQQLEKTPADEALGLNISPELLRTLQSSSNPTAFDVFKDEGGTNSSIVKKLQAGDLSVIPAIGLIKISQKTSESAREQATVQVNLFENTQSFFDRLASLGLSEDHVNGRFGLIDGDYDRLFLKDMAPSVFERIGQAEILAAIWKHPAFQDEVQRIKNHEEYQSIEQYAAEATQKLNFYVDRMTTLNNLSETIYGQISDLPDDVEANFSNQWTRVRGVFSGGKLDTNQFKSISTVKKFIQNFEKDQSMAYDGVKVKRDEVISAAQQNNQDANNAVSSFNNIFTNLNQFDHTIQEILAGKDLVYESRDNVVDPVNLNLKLDLNDKDDMGAYVSDKKGKCWNAGQILGLFMQGTKELKSTATTFLKQVGGCELDNRFYLPIGSIYGFYQAGTHDSDNFFYSVGKAQYVNQNQAIPSDRAAVSDIGKKIVIHQAVAKLATQSGLFKNVSAKYGIDENDIFEMVTGHFDTVATRVGGRLIDQRLNLTPGSAAELIDPCQADTIISEGAKVTNDPSKFDCTKPGVRDELRTHILAREGFRRLGIEMDLPMGVDLVHGNFRDNLGLAKMERALSIKFKFADYKEAQSLVDLVTINGLDNVLSGFGIPNTPFMILLDSLYLETKAAREAIAAKPVFTNQELTDLGKYKTAMDELEQLLQTEKTKLWDKMQHDDPATNQSYIYWWETPALNAVKQDPDNEPLIIAEAAKPSDPQLMTSAITSNLAPKALQILNVILNKTVKEYKQELANQFISNTFLFTSRWQRIDSNLNIGSAYPNLPALSSDTSVVKDGMEASYPSWSEHDTPNSDSKVNIPAYQGQTFKVDDQEGQTMPDPDKNEVPSIRDVIKGQLSITDLTNRFGKIALWSMGVDLVGQKFPDTFIGKALSGYDQFRREVGGNVPSIEELFSGEYAKNNGGDAFWDNLFFGNQIDPKTGVNISAQARGFIFDKFLASSFTANLEDKAGISSGTLKSVFMYPNLSRQIAIDEGMAKLGTDLFRYGNDDSRDQRWLKYSLNRVYKAGFMVDCSDTVLLNKNKSTLQMCQARQGKNYFTYDFNTDRAMSEFQVLADYKIRGVTEDALGVPLPLSDVMAIAHGDVNTLAYVAAAFTITQANTQDKDSNGNRNYFPQKRRVSYDVARRATIGDPDGAAVTAAGQMNASIYETDFVSTYCTAGDEPVACVNTRPADQQKEYFLGVEAARKQGEKEENNRVRKAGQSEFQYAMTDLALYRVDKRIPKGFSSMMMGINPQCSKTQLGTATTKESCQNNALLAYGFNVVFDNHPNGGSSDGDKQIDALRSIFFTGENSFTNVTGFLNALDGLNASGTQLINNIVGNKQLYDLVNFEFQTVVQDAFDLNLGSMSNQVFDGLIAWAGTGDLDGTLNVRFDKNGDGTTDTKDKLTSLKDTAEDWASNRIFRWADSHIGFDAGTTKLLYDNSKKFYDSFKDYTYVRSHGVEQIDAKFGGATGKYTGKTNAEIQKSVKDSFRKATAEFVTFAVTTIFKSQIAKAEQKLGLVPGTGAMLVGMLVNLAVGMPVDPITIALFIGLNLFGYYKIVVQARGTADGYYPYRGSYGSYTVGGVEILATDVRATDGTTSLMTSSKTSYYQYPSADLPLGEFDARDDKLYKSALKEAAKTKVEGLLTDMATAPERWSAATGTDMYVLMPSQVFTMLPEHIDNLNGYISRPPCRSQQNIVDNGGCGYGLPQDRDRSGFFANSDPDDNSFWDHIHVAW</sequence>
<proteinExistence type="predicted"/>
<comment type="caution">
    <text evidence="1">The sequence shown here is derived from an EMBL/GenBank/DDBJ whole genome shotgun (WGS) entry which is preliminary data.</text>
</comment>
<dbReference type="PATRIC" id="fig|1618334.3.peg.474"/>
<reference evidence="1 2" key="1">
    <citation type="journal article" date="2015" name="Nature">
        <title>rRNA introns, odd ribosomes, and small enigmatic genomes across a large radiation of phyla.</title>
        <authorList>
            <person name="Brown C.T."/>
            <person name="Hug L.A."/>
            <person name="Thomas B.C."/>
            <person name="Sharon I."/>
            <person name="Castelle C.J."/>
            <person name="Singh A."/>
            <person name="Wilkins M.J."/>
            <person name="Williams K.H."/>
            <person name="Banfield J.F."/>
        </authorList>
    </citation>
    <scope>NUCLEOTIDE SEQUENCE [LARGE SCALE GENOMIC DNA]</scope>
</reference>
<dbReference type="Proteomes" id="UP000033934">
    <property type="component" value="Unassembled WGS sequence"/>
</dbReference>
<organism evidence="1 2">
    <name type="scientific">Berkelbacteria bacterium GW2011_GWA2_38_9</name>
    <dbReference type="NCBI Taxonomy" id="1618334"/>
    <lineage>
        <taxon>Bacteria</taxon>
        <taxon>Candidatus Berkelbacteria</taxon>
    </lineage>
</organism>